<reference evidence="3" key="1">
    <citation type="submission" date="2013-12" db="EMBL/GenBank/DDBJ databases">
        <authorList>
            <person name="Aslett M."/>
        </authorList>
    </citation>
    <scope>NUCLEOTIDE SEQUENCE [LARGE SCALE GENOMIC DNA]</scope>
    <source>
        <strain evidence="3">Lindley</strain>
    </source>
</reference>
<evidence type="ECO:0000313" key="5">
    <source>
        <dbReference type="WBParaSite" id="GPLIN_001387900"/>
    </source>
</evidence>
<reference evidence="4 5" key="3">
    <citation type="submission" date="2016-06" db="UniProtKB">
        <authorList>
            <consortium name="WormBaseParasite"/>
        </authorList>
    </citation>
    <scope>IDENTIFICATION</scope>
</reference>
<reference evidence="3" key="2">
    <citation type="submission" date="2014-05" db="EMBL/GenBank/DDBJ databases">
        <title>The genome and life-stage specific transcriptomes of Globodera pallida elucidate key aspects of plant parasitism by a cyst nematode.</title>
        <authorList>
            <person name="Cotton J.A."/>
            <person name="Lilley C.J."/>
            <person name="Jones L.M."/>
            <person name="Kikuchi T."/>
            <person name="Reid A.J."/>
            <person name="Thorpe P."/>
            <person name="Tsai I.J."/>
            <person name="Beasley H."/>
            <person name="Blok V."/>
            <person name="Cock P.J.A."/>
            <person name="Van den Akker S.E."/>
            <person name="Holroyd N."/>
            <person name="Hunt M."/>
            <person name="Mantelin S."/>
            <person name="Naghra H."/>
            <person name="Pain A."/>
            <person name="Palomares-Rius J.E."/>
            <person name="Zarowiecki M."/>
            <person name="Berriman M."/>
            <person name="Jones J.T."/>
            <person name="Urwin P.E."/>
        </authorList>
    </citation>
    <scope>NUCLEOTIDE SEQUENCE [LARGE SCALE GENOMIC DNA]</scope>
    <source>
        <strain evidence="3">Lindley</strain>
    </source>
</reference>
<feature type="transmembrane region" description="Helical" evidence="2">
    <location>
        <begin position="86"/>
        <end position="110"/>
    </location>
</feature>
<sequence length="191" mass="20895">MAGSNMSWMIVYEPADALRFNAQPEIYERIIASAPIVSPMNFSHAPTSQSRPYQHLMLSAAASSNPNAAVSTNAANGDERGFQMQLLQALLVFANYAIVLPMFLLCWLAIVRWLRHTGYITDANKHVIENQQQAAIDEANRVSSHIAIGIPEPMRSAVAASIAIPMLVSAESSQKHGREEESGNSGRTMKE</sequence>
<dbReference type="AlphaFoldDB" id="A0A183BJ96"/>
<dbReference type="WBParaSite" id="GPLIN_001387900">
    <property type="protein sequence ID" value="GPLIN_001387900"/>
    <property type="gene ID" value="GPLIN_001387900"/>
</dbReference>
<name>A0A183BJ96_GLOPA</name>
<keyword evidence="2" id="KW-1133">Transmembrane helix</keyword>
<keyword evidence="2" id="KW-0812">Transmembrane</keyword>
<keyword evidence="3" id="KW-1185">Reference proteome</keyword>
<evidence type="ECO:0000256" key="1">
    <source>
        <dbReference type="SAM" id="MobiDB-lite"/>
    </source>
</evidence>
<keyword evidence="2" id="KW-0472">Membrane</keyword>
<organism evidence="3 4">
    <name type="scientific">Globodera pallida</name>
    <name type="common">Potato cyst nematode worm</name>
    <name type="synonym">Heterodera pallida</name>
    <dbReference type="NCBI Taxonomy" id="36090"/>
    <lineage>
        <taxon>Eukaryota</taxon>
        <taxon>Metazoa</taxon>
        <taxon>Ecdysozoa</taxon>
        <taxon>Nematoda</taxon>
        <taxon>Chromadorea</taxon>
        <taxon>Rhabditida</taxon>
        <taxon>Tylenchina</taxon>
        <taxon>Tylenchomorpha</taxon>
        <taxon>Tylenchoidea</taxon>
        <taxon>Heteroderidae</taxon>
        <taxon>Heteroderinae</taxon>
        <taxon>Globodera</taxon>
    </lineage>
</organism>
<dbReference type="WBParaSite" id="GPLIN_000067500">
    <property type="protein sequence ID" value="GPLIN_000067500"/>
    <property type="gene ID" value="GPLIN_000067500"/>
</dbReference>
<accession>A0A183BJ96</accession>
<dbReference type="Proteomes" id="UP000050741">
    <property type="component" value="Unassembled WGS sequence"/>
</dbReference>
<evidence type="ECO:0000313" key="4">
    <source>
        <dbReference type="WBParaSite" id="GPLIN_000067500"/>
    </source>
</evidence>
<protein>
    <submittedName>
        <fullName evidence="4 5">RSN1_TM domain-containing protein</fullName>
    </submittedName>
</protein>
<evidence type="ECO:0000256" key="2">
    <source>
        <dbReference type="SAM" id="Phobius"/>
    </source>
</evidence>
<feature type="region of interest" description="Disordered" evidence="1">
    <location>
        <begin position="170"/>
        <end position="191"/>
    </location>
</feature>
<evidence type="ECO:0000313" key="3">
    <source>
        <dbReference type="Proteomes" id="UP000050741"/>
    </source>
</evidence>
<proteinExistence type="predicted"/>